<feature type="region of interest" description="Disordered" evidence="1">
    <location>
        <begin position="461"/>
        <end position="480"/>
    </location>
</feature>
<comment type="caution">
    <text evidence="2">The sequence shown here is derived from an EMBL/GenBank/DDBJ whole genome shotgun (WGS) entry which is preliminary data.</text>
</comment>
<sequence>MTSLRYFGRPTHIRFTTKVLKQWGENLPYKRTRRRAVVMSQVRFVGEDISRMWEPVRKQRDVGQIELNLNTKILKKGKLECNDNHNFFPHLIVELDARNTFSKDMTIRTSDLPTNVFNLTVEGCATVGMSDSLAPLPLHSLTFRGIKDLRIPSQTFLYGLRHLAAVVIEDTKIPVIPSFSFSALENIFSVVFQNVEIGSISSDAFSDLRHLRFLRFIKSRIGDIERNAFGRGKSKIANFIMEDSIIDTIHEGGVWLDDADIVQIDKCNVNKVGNNAIRLNNAFFFYLTRSSLGSYEPGGISGRYFSGVMIDNDYINPVAIDGEEPRPLFDLRESRRHGSAVAPFFHFTSNVLTKALPGHAFFITNPMINVAVPNNTVGECSCDDYRNFLRSLKPILDDYTLTVHQALVEHGICLLNYQIFSIGCRNLTPPLFAGIFPKNIRNPSRELALRITTKTAAETVRARTTTRKGQKTPQGTTAKPHLFQTVTHSPTTTSFRAPSTPRSGVTTTTAKPSFIPHLDRLTGPNASVFPPSILQSKTEKPLATVLHVQTLAESLSSLDAQAIWNEIYGGVFALRLRKPLPDMFPNSLPSMKFGKTVKPLELRRIHGGKPTVVSPR</sequence>
<feature type="compositionally biased region" description="Polar residues" evidence="1">
    <location>
        <begin position="487"/>
        <end position="511"/>
    </location>
</feature>
<dbReference type="Proteomes" id="UP000747542">
    <property type="component" value="Unassembled WGS sequence"/>
</dbReference>
<dbReference type="InterPro" id="IPR032675">
    <property type="entry name" value="LRR_dom_sf"/>
</dbReference>
<evidence type="ECO:0000313" key="3">
    <source>
        <dbReference type="Proteomes" id="UP000747542"/>
    </source>
</evidence>
<reference evidence="2" key="1">
    <citation type="journal article" date="2021" name="Sci. Adv.">
        <title>The American lobster genome reveals insights on longevity, neural, and immune adaptations.</title>
        <authorList>
            <person name="Polinski J.M."/>
            <person name="Zimin A.V."/>
            <person name="Clark K.F."/>
            <person name="Kohn A.B."/>
            <person name="Sadowski N."/>
            <person name="Timp W."/>
            <person name="Ptitsyn A."/>
            <person name="Khanna P."/>
            <person name="Romanova D.Y."/>
            <person name="Williams P."/>
            <person name="Greenwood S.J."/>
            <person name="Moroz L.L."/>
            <person name="Walt D.R."/>
            <person name="Bodnar A.G."/>
        </authorList>
    </citation>
    <scope>NUCLEOTIDE SEQUENCE</scope>
    <source>
        <strain evidence="2">GMGI-L3</strain>
    </source>
</reference>
<proteinExistence type="predicted"/>
<dbReference type="SUPFAM" id="SSF52058">
    <property type="entry name" value="L domain-like"/>
    <property type="match status" value="1"/>
</dbReference>
<feature type="region of interest" description="Disordered" evidence="1">
    <location>
        <begin position="487"/>
        <end position="516"/>
    </location>
</feature>
<protein>
    <submittedName>
        <fullName evidence="2">Connectin-like</fullName>
    </submittedName>
</protein>
<accession>A0A8J5TCK0</accession>
<dbReference type="EMBL" id="JAHLQT010008466">
    <property type="protein sequence ID" value="KAG7173955.1"/>
    <property type="molecule type" value="Genomic_DNA"/>
</dbReference>
<dbReference type="Gene3D" id="3.80.10.10">
    <property type="entry name" value="Ribonuclease Inhibitor"/>
    <property type="match status" value="1"/>
</dbReference>
<dbReference type="AlphaFoldDB" id="A0A8J5TCK0"/>
<name>A0A8J5TCK0_HOMAM</name>
<evidence type="ECO:0000313" key="2">
    <source>
        <dbReference type="EMBL" id="KAG7173955.1"/>
    </source>
</evidence>
<evidence type="ECO:0000256" key="1">
    <source>
        <dbReference type="SAM" id="MobiDB-lite"/>
    </source>
</evidence>
<keyword evidence="3" id="KW-1185">Reference proteome</keyword>
<organism evidence="2 3">
    <name type="scientific">Homarus americanus</name>
    <name type="common">American lobster</name>
    <dbReference type="NCBI Taxonomy" id="6706"/>
    <lineage>
        <taxon>Eukaryota</taxon>
        <taxon>Metazoa</taxon>
        <taxon>Ecdysozoa</taxon>
        <taxon>Arthropoda</taxon>
        <taxon>Crustacea</taxon>
        <taxon>Multicrustacea</taxon>
        <taxon>Malacostraca</taxon>
        <taxon>Eumalacostraca</taxon>
        <taxon>Eucarida</taxon>
        <taxon>Decapoda</taxon>
        <taxon>Pleocyemata</taxon>
        <taxon>Astacidea</taxon>
        <taxon>Nephropoidea</taxon>
        <taxon>Nephropidae</taxon>
        <taxon>Homarus</taxon>
    </lineage>
</organism>
<gene>
    <name evidence="2" type="primary">Con-L</name>
    <name evidence="2" type="ORF">Hamer_G022824</name>
</gene>